<evidence type="ECO:0000256" key="6">
    <source>
        <dbReference type="SAM" id="MobiDB-lite"/>
    </source>
</evidence>
<name>A0AAD9IFJ3_PROWI</name>
<dbReference type="SUPFAM" id="SSF103473">
    <property type="entry name" value="MFS general substrate transporter"/>
    <property type="match status" value="2"/>
</dbReference>
<feature type="transmembrane region" description="Helical" evidence="7">
    <location>
        <begin position="137"/>
        <end position="161"/>
    </location>
</feature>
<dbReference type="PROSITE" id="PS50850">
    <property type="entry name" value="MFS"/>
    <property type="match status" value="1"/>
</dbReference>
<dbReference type="GO" id="GO:0016020">
    <property type="term" value="C:membrane"/>
    <property type="evidence" value="ECO:0007669"/>
    <property type="project" value="UniProtKB-SubCell"/>
</dbReference>
<feature type="transmembrane region" description="Helical" evidence="7">
    <location>
        <begin position="104"/>
        <end position="125"/>
    </location>
</feature>
<evidence type="ECO:0000256" key="3">
    <source>
        <dbReference type="ARBA" id="ARBA00022692"/>
    </source>
</evidence>
<dbReference type="InterPro" id="IPR011701">
    <property type="entry name" value="MFS"/>
</dbReference>
<comment type="subcellular location">
    <subcellularLocation>
        <location evidence="1">Membrane</location>
        <topology evidence="1">Multi-pass membrane protein</topology>
    </subcellularLocation>
</comment>
<feature type="transmembrane region" description="Helical" evidence="7">
    <location>
        <begin position="349"/>
        <end position="367"/>
    </location>
</feature>
<dbReference type="Proteomes" id="UP001255856">
    <property type="component" value="Unassembled WGS sequence"/>
</dbReference>
<keyword evidence="4 7" id="KW-1133">Transmembrane helix</keyword>
<feature type="transmembrane region" description="Helical" evidence="7">
    <location>
        <begin position="53"/>
        <end position="73"/>
    </location>
</feature>
<dbReference type="GO" id="GO:0022857">
    <property type="term" value="F:transmembrane transporter activity"/>
    <property type="evidence" value="ECO:0007669"/>
    <property type="project" value="InterPro"/>
</dbReference>
<dbReference type="Pfam" id="PF07690">
    <property type="entry name" value="MFS_1"/>
    <property type="match status" value="1"/>
</dbReference>
<feature type="region of interest" description="Disordered" evidence="6">
    <location>
        <begin position="258"/>
        <end position="278"/>
    </location>
</feature>
<feature type="transmembrane region" description="Helical" evidence="7">
    <location>
        <begin position="373"/>
        <end position="396"/>
    </location>
</feature>
<dbReference type="PANTHER" id="PTHR43791">
    <property type="entry name" value="PERMEASE-RELATED"/>
    <property type="match status" value="1"/>
</dbReference>
<organism evidence="9 10">
    <name type="scientific">Prototheca wickerhamii</name>
    <dbReference type="NCBI Taxonomy" id="3111"/>
    <lineage>
        <taxon>Eukaryota</taxon>
        <taxon>Viridiplantae</taxon>
        <taxon>Chlorophyta</taxon>
        <taxon>core chlorophytes</taxon>
        <taxon>Trebouxiophyceae</taxon>
        <taxon>Chlorellales</taxon>
        <taxon>Chlorellaceae</taxon>
        <taxon>Prototheca</taxon>
    </lineage>
</organism>
<keyword evidence="3 7" id="KW-0812">Transmembrane</keyword>
<dbReference type="PANTHER" id="PTHR43791:SF36">
    <property type="entry name" value="TRANSPORTER, PUTATIVE (AFU_ORTHOLOGUE AFUA_6G08340)-RELATED"/>
    <property type="match status" value="1"/>
</dbReference>
<dbReference type="Gene3D" id="1.20.1250.20">
    <property type="entry name" value="MFS general substrate transporter like domains"/>
    <property type="match status" value="2"/>
</dbReference>
<dbReference type="AlphaFoldDB" id="A0AAD9IFJ3"/>
<accession>A0AAD9IFJ3</accession>
<feature type="compositionally biased region" description="Low complexity" evidence="6">
    <location>
        <begin position="268"/>
        <end position="278"/>
    </location>
</feature>
<gene>
    <name evidence="9" type="ORF">QBZ16_001142</name>
</gene>
<evidence type="ECO:0000313" key="10">
    <source>
        <dbReference type="Proteomes" id="UP001255856"/>
    </source>
</evidence>
<sequence>MAELEAPTAAALPSPAAKELERKVFWRVVPQLFAVALISQIDRSNLAYAALQLDGLFFIGYLAQFPAGIACLALGVRRWLTLIIAAWSVVAALFAAIENEAQFLVLRFFLGLTEAGTYPAIYAQLTHFFDPDGLGLAYTWVATATAVAGVVGAPLAALFLSLSGLGGLRGWRWLFIFEALPAALLAVVTWVYTPSPLDTSWLSSAERAALAALTRSRAEHGPSVQLAEVSGSPKGAALAEEGALSADDVPLLSPSKQLSQDSVDLERPSAAPAAPADPEAPSAILMASLKSEASDSDSDTESTDAASSERLRATISAALLSGIPFGVAGLAMLANAWSSRRTRERRWHTALPMLLAALAFAALAPAAKVAGPAGAVLALTLAAAGVWAPHGPFFSWPSAILEPRHASLGFALIKTLGAIGGFAGPLLVGMLADAGGGSFTAGAVVLAGVAALAALLTAIFRQ</sequence>
<feature type="transmembrane region" description="Helical" evidence="7">
    <location>
        <begin position="315"/>
        <end position="337"/>
    </location>
</feature>
<keyword evidence="2" id="KW-0813">Transport</keyword>
<keyword evidence="5 7" id="KW-0472">Membrane</keyword>
<evidence type="ECO:0000256" key="5">
    <source>
        <dbReference type="ARBA" id="ARBA00023136"/>
    </source>
</evidence>
<feature type="transmembrane region" description="Helical" evidence="7">
    <location>
        <begin position="408"/>
        <end position="432"/>
    </location>
</feature>
<evidence type="ECO:0000259" key="8">
    <source>
        <dbReference type="PROSITE" id="PS50850"/>
    </source>
</evidence>
<feature type="transmembrane region" description="Helical" evidence="7">
    <location>
        <begin position="79"/>
        <end position="97"/>
    </location>
</feature>
<proteinExistence type="predicted"/>
<dbReference type="InterPro" id="IPR036259">
    <property type="entry name" value="MFS_trans_sf"/>
</dbReference>
<feature type="transmembrane region" description="Helical" evidence="7">
    <location>
        <begin position="438"/>
        <end position="460"/>
    </location>
</feature>
<dbReference type="InterPro" id="IPR020846">
    <property type="entry name" value="MFS_dom"/>
</dbReference>
<evidence type="ECO:0000313" key="9">
    <source>
        <dbReference type="EMBL" id="KAK2076210.1"/>
    </source>
</evidence>
<feature type="transmembrane region" description="Helical" evidence="7">
    <location>
        <begin position="173"/>
        <end position="192"/>
    </location>
</feature>
<evidence type="ECO:0000256" key="1">
    <source>
        <dbReference type="ARBA" id="ARBA00004141"/>
    </source>
</evidence>
<reference evidence="9" key="1">
    <citation type="submission" date="2021-01" db="EMBL/GenBank/DDBJ databases">
        <authorList>
            <person name="Eckstrom K.M.E."/>
        </authorList>
    </citation>
    <scope>NUCLEOTIDE SEQUENCE</scope>
    <source>
        <strain evidence="9">UVCC 0001</strain>
    </source>
</reference>
<evidence type="ECO:0000256" key="4">
    <source>
        <dbReference type="ARBA" id="ARBA00022989"/>
    </source>
</evidence>
<evidence type="ECO:0000256" key="7">
    <source>
        <dbReference type="SAM" id="Phobius"/>
    </source>
</evidence>
<protein>
    <recommendedName>
        <fullName evidence="8">Major facilitator superfamily (MFS) profile domain-containing protein</fullName>
    </recommendedName>
</protein>
<dbReference type="EMBL" id="JASFZW010000011">
    <property type="protein sequence ID" value="KAK2076210.1"/>
    <property type="molecule type" value="Genomic_DNA"/>
</dbReference>
<evidence type="ECO:0000256" key="2">
    <source>
        <dbReference type="ARBA" id="ARBA00022448"/>
    </source>
</evidence>
<comment type="caution">
    <text evidence="9">The sequence shown here is derived from an EMBL/GenBank/DDBJ whole genome shotgun (WGS) entry which is preliminary data.</text>
</comment>
<keyword evidence="10" id="KW-1185">Reference proteome</keyword>
<feature type="domain" description="Major facilitator superfamily (MFS) profile" evidence="8">
    <location>
        <begin position="1"/>
        <end position="462"/>
    </location>
</feature>